<dbReference type="NCBIfam" id="NF005146">
    <property type="entry name" value="PRK06606.1"/>
    <property type="match status" value="1"/>
</dbReference>
<evidence type="ECO:0000256" key="11">
    <source>
        <dbReference type="ARBA" id="ARBA00048212"/>
    </source>
</evidence>
<accession>A0ABR5F7W3</accession>
<keyword evidence="8 14" id="KW-0808">Transferase</keyword>
<gene>
    <name evidence="14" type="primary">ilvE</name>
    <name evidence="15" type="ORF">FrCorBMG51_01355</name>
</gene>
<dbReference type="InterPro" id="IPR043132">
    <property type="entry name" value="BCAT-like_C"/>
</dbReference>
<dbReference type="Gene3D" id="3.20.10.10">
    <property type="entry name" value="D-amino Acid Aminotransferase, subunit A, domain 2"/>
    <property type="match status" value="1"/>
</dbReference>
<dbReference type="InterPro" id="IPR001544">
    <property type="entry name" value="Aminotrans_IV"/>
</dbReference>
<comment type="pathway">
    <text evidence="2 14">Amino-acid biosynthesis; L-isoleucine biosynthesis; L-isoleucine from 2-oxobutanoate: step 4/4.</text>
</comment>
<evidence type="ECO:0000256" key="9">
    <source>
        <dbReference type="ARBA" id="ARBA00022898"/>
    </source>
</evidence>
<comment type="catalytic activity">
    <reaction evidence="12 14">
        <text>L-isoleucine + 2-oxoglutarate = (S)-3-methyl-2-oxopentanoate + L-glutamate</text>
        <dbReference type="Rhea" id="RHEA:24801"/>
        <dbReference type="ChEBI" id="CHEBI:16810"/>
        <dbReference type="ChEBI" id="CHEBI:29985"/>
        <dbReference type="ChEBI" id="CHEBI:35146"/>
        <dbReference type="ChEBI" id="CHEBI:58045"/>
        <dbReference type="EC" id="2.6.1.42"/>
    </reaction>
</comment>
<dbReference type="InterPro" id="IPR036038">
    <property type="entry name" value="Aminotransferase-like"/>
</dbReference>
<dbReference type="CDD" id="cd01557">
    <property type="entry name" value="BCAT_beta_family"/>
    <property type="match status" value="1"/>
</dbReference>
<comment type="function">
    <text evidence="14">Acts on leucine, isoleucine and valine.</text>
</comment>
<comment type="catalytic activity">
    <reaction evidence="13 14">
        <text>L-leucine + 2-oxoglutarate = 4-methyl-2-oxopentanoate + L-glutamate</text>
        <dbReference type="Rhea" id="RHEA:18321"/>
        <dbReference type="ChEBI" id="CHEBI:16810"/>
        <dbReference type="ChEBI" id="CHEBI:17865"/>
        <dbReference type="ChEBI" id="CHEBI:29985"/>
        <dbReference type="ChEBI" id="CHEBI:57427"/>
        <dbReference type="EC" id="2.6.1.42"/>
    </reaction>
</comment>
<comment type="cofactor">
    <cofactor evidence="1 14">
        <name>pyridoxal 5'-phosphate</name>
        <dbReference type="ChEBI" id="CHEBI:597326"/>
    </cofactor>
</comment>
<dbReference type="NCBIfam" id="TIGR01122">
    <property type="entry name" value="ilvE_I"/>
    <property type="match status" value="1"/>
</dbReference>
<evidence type="ECO:0000256" key="2">
    <source>
        <dbReference type="ARBA" id="ARBA00004824"/>
    </source>
</evidence>
<dbReference type="Proteomes" id="UP000035425">
    <property type="component" value="Unassembled WGS sequence"/>
</dbReference>
<dbReference type="PANTHER" id="PTHR42743">
    <property type="entry name" value="AMINO-ACID AMINOTRANSFERASE"/>
    <property type="match status" value="1"/>
</dbReference>
<dbReference type="Gene3D" id="3.30.470.10">
    <property type="match status" value="1"/>
</dbReference>
<proteinExistence type="inferred from homology"/>
<dbReference type="InterPro" id="IPR005785">
    <property type="entry name" value="B_amino_transI"/>
</dbReference>
<comment type="catalytic activity">
    <reaction evidence="11 14">
        <text>L-valine + 2-oxoglutarate = 3-methyl-2-oxobutanoate + L-glutamate</text>
        <dbReference type="Rhea" id="RHEA:24813"/>
        <dbReference type="ChEBI" id="CHEBI:11851"/>
        <dbReference type="ChEBI" id="CHEBI:16810"/>
        <dbReference type="ChEBI" id="CHEBI:29985"/>
        <dbReference type="ChEBI" id="CHEBI:57762"/>
        <dbReference type="EC" id="2.6.1.42"/>
    </reaction>
</comment>
<comment type="pathway">
    <text evidence="3 14">Amino-acid biosynthesis; L-valine biosynthesis; L-valine from pyruvate: step 4/4.</text>
</comment>
<dbReference type="GO" id="GO:0004084">
    <property type="term" value="F:branched-chain-amino-acid transaminase activity"/>
    <property type="evidence" value="ECO:0007669"/>
    <property type="project" value="UniProtKB-EC"/>
</dbReference>
<evidence type="ECO:0000256" key="6">
    <source>
        <dbReference type="ARBA" id="ARBA00022576"/>
    </source>
</evidence>
<dbReference type="EMBL" id="JWIO01000002">
    <property type="protein sequence ID" value="KLL12820.1"/>
    <property type="molecule type" value="Genomic_DNA"/>
</dbReference>
<comment type="pathway">
    <text evidence="4 14">Amino-acid biosynthesis; L-leucine biosynthesis; L-leucine from 3-methyl-2-oxobutanoate: step 4/4.</text>
</comment>
<comment type="similarity">
    <text evidence="5 14">Belongs to the class-IV pyridoxal-phosphate-dependent aminotransferase family.</text>
</comment>
<evidence type="ECO:0000256" key="14">
    <source>
        <dbReference type="RuleBase" id="RU364094"/>
    </source>
</evidence>
<protein>
    <recommendedName>
        <fullName evidence="14">Branched-chain-amino-acid aminotransferase</fullName>
        <shortName evidence="14">BCAT</shortName>
        <ecNumber evidence="14">2.6.1.42</ecNumber>
    </recommendedName>
</protein>
<keyword evidence="9 14" id="KW-0663">Pyridoxal phosphate</keyword>
<dbReference type="Pfam" id="PF01063">
    <property type="entry name" value="Aminotran_4"/>
    <property type="match status" value="1"/>
</dbReference>
<evidence type="ECO:0000256" key="3">
    <source>
        <dbReference type="ARBA" id="ARBA00004931"/>
    </source>
</evidence>
<evidence type="ECO:0000256" key="10">
    <source>
        <dbReference type="ARBA" id="ARBA00023304"/>
    </source>
</evidence>
<evidence type="ECO:0000256" key="12">
    <source>
        <dbReference type="ARBA" id="ARBA00048798"/>
    </source>
</evidence>
<dbReference type="SUPFAM" id="SSF56752">
    <property type="entry name" value="D-aminoacid aminotransferase-like PLP-dependent enzymes"/>
    <property type="match status" value="1"/>
</dbReference>
<evidence type="ECO:0000256" key="7">
    <source>
        <dbReference type="ARBA" id="ARBA00022605"/>
    </source>
</evidence>
<evidence type="ECO:0000256" key="1">
    <source>
        <dbReference type="ARBA" id="ARBA00001933"/>
    </source>
</evidence>
<evidence type="ECO:0000256" key="8">
    <source>
        <dbReference type="ARBA" id="ARBA00022679"/>
    </source>
</evidence>
<evidence type="ECO:0000313" key="15">
    <source>
        <dbReference type="EMBL" id="KLL12820.1"/>
    </source>
</evidence>
<keyword evidence="7 14" id="KW-0028">Amino-acid biosynthesis</keyword>
<evidence type="ECO:0000313" key="16">
    <source>
        <dbReference type="Proteomes" id="UP000035425"/>
    </source>
</evidence>
<name>A0ABR5F7W3_9ACTN</name>
<dbReference type="InterPro" id="IPR043131">
    <property type="entry name" value="BCAT-like_N"/>
</dbReference>
<keyword evidence="6 14" id="KW-0032">Aminotransferase</keyword>
<dbReference type="EC" id="2.6.1.42" evidence="14"/>
<dbReference type="PANTHER" id="PTHR42743:SF11">
    <property type="entry name" value="AMINODEOXYCHORISMATE LYASE"/>
    <property type="match status" value="1"/>
</dbReference>
<evidence type="ECO:0000256" key="13">
    <source>
        <dbReference type="ARBA" id="ARBA00049229"/>
    </source>
</evidence>
<comment type="caution">
    <text evidence="15">The sequence shown here is derived from an EMBL/GenBank/DDBJ whole genome shotgun (WGS) entry which is preliminary data.</text>
</comment>
<reference evidence="15 16" key="1">
    <citation type="submission" date="2014-12" db="EMBL/GenBank/DDBJ databases">
        <title>Frankia sp. BMG5.1 draft genome.</title>
        <authorList>
            <person name="Gtari M."/>
            <person name="Ghodhbane-Gtari F."/>
            <person name="Nouioui I."/>
            <person name="Ktari A."/>
            <person name="Hezbri K."/>
            <person name="Mimouni W."/>
            <person name="Sbissi I."/>
            <person name="Ayari A."/>
            <person name="Yamanaka T."/>
            <person name="Normand P."/>
            <person name="Tisa L.S."/>
            <person name="Boudabous A."/>
        </authorList>
    </citation>
    <scope>NUCLEOTIDE SEQUENCE [LARGE SCALE GENOMIC DNA]</scope>
    <source>
        <strain evidence="15 16">BMG5.1</strain>
    </source>
</reference>
<dbReference type="InterPro" id="IPR050571">
    <property type="entry name" value="Class-IV_PLP-Dep_Aminotrnsfr"/>
</dbReference>
<evidence type="ECO:0000256" key="4">
    <source>
        <dbReference type="ARBA" id="ARBA00005072"/>
    </source>
</evidence>
<keyword evidence="16" id="KW-1185">Reference proteome</keyword>
<dbReference type="InterPro" id="IPR033939">
    <property type="entry name" value="BCAT_family"/>
</dbReference>
<dbReference type="RefSeq" id="WP_047221335.1">
    <property type="nucleotide sequence ID" value="NZ_JWIO01000002.1"/>
</dbReference>
<keyword evidence="10 14" id="KW-0100">Branched-chain amino acid biosynthesis</keyword>
<sequence length="309" mass="34010">MPITPTSKIWMSGQFVDWDDAHIHVLNPTLHYGWGVFEGIRAYPTARGSAVFRLTDHIARLYRSAKIYMMEPSFTQDELVAAVKETVAVNRVDACYIRPLIYLGYGEMGLNPLPSSIEVMVAVWPWGAYLGADAEENGCRATVSTWRRNDNNIIPPAAKASGQYLNSSLAKVAALKAGYDEAILTSPNGNVADGSGENVFIISEGRLITPPLSDGPLGGITRASIMQIAADQGYEVREQHIVRTDLYLADEAFFTGTAAEMVPIVEIDDRPVGAGRPGPITRELLELFHQATRGEIDRYKNWNELVQEP</sequence>
<evidence type="ECO:0000256" key="5">
    <source>
        <dbReference type="ARBA" id="ARBA00009320"/>
    </source>
</evidence>
<organism evidence="15 16">
    <name type="scientific">Protofrankia coriariae</name>
    <dbReference type="NCBI Taxonomy" id="1562887"/>
    <lineage>
        <taxon>Bacteria</taxon>
        <taxon>Bacillati</taxon>
        <taxon>Actinomycetota</taxon>
        <taxon>Actinomycetes</taxon>
        <taxon>Frankiales</taxon>
        <taxon>Frankiaceae</taxon>
        <taxon>Protofrankia</taxon>
    </lineage>
</organism>